<dbReference type="RefSeq" id="WP_013903162.1">
    <property type="nucleotide sequence ID" value="NC_015677.1"/>
</dbReference>
<evidence type="ECO:0000256" key="1">
    <source>
        <dbReference type="SAM" id="MobiDB-lite"/>
    </source>
</evidence>
<keyword evidence="3" id="KW-1185">Reference proteome</keyword>
<evidence type="ECO:0000313" key="2">
    <source>
        <dbReference type="EMBL" id="AEG94934.1"/>
    </source>
</evidence>
<dbReference type="OrthoDB" id="8903872at2"/>
<dbReference type="EMBL" id="CP000245">
    <property type="protein sequence ID" value="AEG94934.1"/>
    <property type="molecule type" value="Genomic_DNA"/>
</dbReference>
<dbReference type="eggNOG" id="ENOG5030291">
    <property type="taxonomic scope" value="Bacteria"/>
</dbReference>
<reference evidence="3" key="1">
    <citation type="submission" date="2006-01" db="EMBL/GenBank/DDBJ databases">
        <title>Genome of the cyst-dividing bacterium Ramlibacter tataouinensis.</title>
        <authorList>
            <person name="Barakat M."/>
            <person name="Ortet P."/>
            <person name="De Luca G."/>
            <person name="Jourlin-Castelli C."/>
            <person name="Ansaldi M."/>
            <person name="Py B."/>
            <person name="Fichant G."/>
            <person name="Coutinho P."/>
            <person name="Voulhoux R."/>
            <person name="Bastien O."/>
            <person name="Roy S."/>
            <person name="Marechal E."/>
            <person name="Henrissat B."/>
            <person name="Quentin Y."/>
            <person name="Noirot P."/>
            <person name="Filloux A."/>
            <person name="Mejean V."/>
            <person name="DuBow M."/>
            <person name="Barras F."/>
            <person name="Heulin T."/>
        </authorList>
    </citation>
    <scope>NUCLEOTIDE SEQUENCE [LARGE SCALE GENOMIC DNA]</scope>
    <source>
        <strain evidence="3">ATCC BAA-407 / DSM 14655 / LMG 21543 / TTB310</strain>
    </source>
</reference>
<proteinExistence type="predicted"/>
<dbReference type="HOGENOM" id="CLU_086895_0_0_4"/>
<name>F5Y354_RAMTT</name>
<feature type="compositionally biased region" description="Polar residues" evidence="1">
    <location>
        <begin position="227"/>
        <end position="238"/>
    </location>
</feature>
<feature type="compositionally biased region" description="Low complexity" evidence="1">
    <location>
        <begin position="152"/>
        <end position="162"/>
    </location>
</feature>
<dbReference type="AlphaFoldDB" id="F5Y354"/>
<organism evidence="2 3">
    <name type="scientific">Ramlibacter tataouinensis (strain ATCC BAA-407 / DSM 14655 / LMG 21543 / TTB310)</name>
    <dbReference type="NCBI Taxonomy" id="365046"/>
    <lineage>
        <taxon>Bacteria</taxon>
        <taxon>Pseudomonadati</taxon>
        <taxon>Pseudomonadota</taxon>
        <taxon>Betaproteobacteria</taxon>
        <taxon>Burkholderiales</taxon>
        <taxon>Comamonadaceae</taxon>
        <taxon>Ramlibacter</taxon>
    </lineage>
</organism>
<accession>F5Y354</accession>
<feature type="region of interest" description="Disordered" evidence="1">
    <location>
        <begin position="117"/>
        <end position="162"/>
    </location>
</feature>
<feature type="region of interest" description="Disordered" evidence="1">
    <location>
        <begin position="217"/>
        <end position="238"/>
    </location>
</feature>
<reference evidence="2 3" key="2">
    <citation type="journal article" date="2011" name="PLoS ONE">
        <title>The Cyst-Dividing Bacterium Ramlibacter tataouinensis TTB310 Genome Reveals a Well-Stocked Toolbox for Adaptation to a Desert Environment.</title>
        <authorList>
            <person name="De Luca G."/>
            <person name="Barakat M."/>
            <person name="Ortet P."/>
            <person name="Fochesato S."/>
            <person name="Jourlin-Castelli C."/>
            <person name="Ansaldi M."/>
            <person name="Py B."/>
            <person name="Fichant G."/>
            <person name="Coutinho P.M."/>
            <person name="Voulhoux R."/>
            <person name="Bastien O."/>
            <person name="Marechal E."/>
            <person name="Henrissat B."/>
            <person name="Quentin Y."/>
            <person name="Noirot P."/>
            <person name="Filloux A."/>
            <person name="Mejean V."/>
            <person name="Dubow M.S."/>
            <person name="Barras F."/>
            <person name="Barbe V."/>
            <person name="Weissenbach J."/>
            <person name="Mihalcescu I."/>
            <person name="Vermeglio A."/>
            <person name="Achouak W."/>
            <person name="Heulin T."/>
        </authorList>
    </citation>
    <scope>NUCLEOTIDE SEQUENCE [LARGE SCALE GENOMIC DNA]</scope>
    <source>
        <strain evidence="3">ATCC BAA-407 / DSM 14655 / LMG 21543 / TTB310</strain>
    </source>
</reference>
<evidence type="ECO:0000313" key="3">
    <source>
        <dbReference type="Proteomes" id="UP000008385"/>
    </source>
</evidence>
<dbReference type="Proteomes" id="UP000008385">
    <property type="component" value="Chromosome"/>
</dbReference>
<dbReference type="KEGG" id="rta:Rta_38180"/>
<dbReference type="PATRIC" id="fig|365046.3.peg.3917"/>
<sequence length="238" mass="25116">MSLFSWLTRSKNADAGDSMLGDGRRASSRKGERSARRELLYLVVRDAMMRAAVLSASYKFKVLSLDGRGRQFLVMVDLAHGAVDDMARLAKVESAIVQGARTRHDIAVTAVYWRAGEPAGVGTPGPRTPREPSSRPMPLDSTPPSGPVPLQADAPAPAAAAATAAAAPARKASSRFEPIAEDEVAAFKQALASGVARPAAPRQAAQNYTLLTGFEDTELGDPKLLGSSLSGTQYGDLR</sequence>
<protein>
    <submittedName>
        <fullName evidence="2">Uncharacterized protein</fullName>
    </submittedName>
</protein>
<gene>
    <name evidence="2" type="ordered locus">Rta_38180</name>
</gene>